<dbReference type="KEGG" id="maer:DAI18_04730"/>
<dbReference type="EMBL" id="CP028519">
    <property type="protein sequence ID" value="AVY95969.1"/>
    <property type="molecule type" value="Genomic_DNA"/>
</dbReference>
<keyword evidence="5" id="KW-1185">Reference proteome</keyword>
<gene>
    <name evidence="4" type="ORF">DAI18_04730</name>
</gene>
<dbReference type="InterPro" id="IPR001932">
    <property type="entry name" value="PPM-type_phosphatase-like_dom"/>
</dbReference>
<dbReference type="InterPro" id="IPR000644">
    <property type="entry name" value="CBS_dom"/>
</dbReference>
<evidence type="ECO:0000256" key="1">
    <source>
        <dbReference type="ARBA" id="ARBA00022801"/>
    </source>
</evidence>
<dbReference type="Pfam" id="PF07228">
    <property type="entry name" value="SpoIIE"/>
    <property type="match status" value="1"/>
</dbReference>
<dbReference type="PROSITE" id="PS51371">
    <property type="entry name" value="CBS"/>
    <property type="match status" value="1"/>
</dbReference>
<dbReference type="SMART" id="SM00331">
    <property type="entry name" value="PP2C_SIG"/>
    <property type="match status" value="1"/>
</dbReference>
<keyword evidence="1" id="KW-0378">Hydrolase</keyword>
<dbReference type="PANTHER" id="PTHR43156">
    <property type="entry name" value="STAGE II SPORULATION PROTEIN E-RELATED"/>
    <property type="match status" value="1"/>
</dbReference>
<name>A0A2S0PF25_9NEIS</name>
<dbReference type="InterPro" id="IPR046342">
    <property type="entry name" value="CBS_dom_sf"/>
</dbReference>
<sequence length="391" mass="43463">MSVAPAATPGQTNDDILSIFTRHPHLSGLPVVENDRPIGLINRNQFMNHLARPFHREIFGRKSCIAFMDNTPLVVAHDTPLTDLSYLALANGDKTLNDGFIVTDHDRYAGVGLGVDLMRAMTDLTAEKNRQVMESIHYASVIQQSFLRHSRRDMAATLDDYFMHWAPRDVVGGDYYYFVRRPEGFFAAVIDCTGHGVPGAFMTLIMASALNQVLRHADLRDPAGLLGEINRMVKASLGQQADEVVAADSQQSDDGMDTAFLFVDSQTRRMTFAGAKTPVFLLTPGSDAFEVLDGNRMGVGYVATPDDYCWDNREVTLAPGTTVYVSTDGLIDQIGGSKRIAFGKRRLRETLLRCRDQPLPAQQAELLETFDRWQGSEPRRDDVTVFGFRLP</sequence>
<keyword evidence="2" id="KW-0129">CBS domain</keyword>
<dbReference type="Gene3D" id="3.60.40.10">
    <property type="entry name" value="PPM-type phosphatase domain"/>
    <property type="match status" value="1"/>
</dbReference>
<dbReference type="InterPro" id="IPR036457">
    <property type="entry name" value="PPM-type-like_dom_sf"/>
</dbReference>
<evidence type="ECO:0000313" key="4">
    <source>
        <dbReference type="EMBL" id="AVY95969.1"/>
    </source>
</evidence>
<feature type="domain" description="CBS" evidence="3">
    <location>
        <begin position="1"/>
        <end position="57"/>
    </location>
</feature>
<dbReference type="STRING" id="1122240.GCA_000620105_00687"/>
<dbReference type="GO" id="GO:0016791">
    <property type="term" value="F:phosphatase activity"/>
    <property type="evidence" value="ECO:0007669"/>
    <property type="project" value="TreeGrafter"/>
</dbReference>
<protein>
    <submittedName>
        <fullName evidence="4">Protein-serine/threonine phosphatase</fullName>
    </submittedName>
</protein>
<proteinExistence type="predicted"/>
<accession>A0A2S0PF25</accession>
<dbReference type="PANTHER" id="PTHR43156:SF9">
    <property type="entry name" value="HAMP DOMAIN-CONTAINING PROTEIN"/>
    <property type="match status" value="1"/>
</dbReference>
<dbReference type="OrthoDB" id="5496380at2"/>
<dbReference type="SUPFAM" id="SSF54631">
    <property type="entry name" value="CBS-domain pair"/>
    <property type="match status" value="1"/>
</dbReference>
<dbReference type="Pfam" id="PF00571">
    <property type="entry name" value="CBS"/>
    <property type="match status" value="1"/>
</dbReference>
<organism evidence="4 5">
    <name type="scientific">Microvirgula aerodenitrificans</name>
    <dbReference type="NCBI Taxonomy" id="57480"/>
    <lineage>
        <taxon>Bacteria</taxon>
        <taxon>Pseudomonadati</taxon>
        <taxon>Pseudomonadota</taxon>
        <taxon>Betaproteobacteria</taxon>
        <taxon>Neisseriales</taxon>
        <taxon>Aquaspirillaceae</taxon>
        <taxon>Microvirgula</taxon>
    </lineage>
</organism>
<evidence type="ECO:0000313" key="5">
    <source>
        <dbReference type="Proteomes" id="UP000244173"/>
    </source>
</evidence>
<reference evidence="4 5" key="1">
    <citation type="submission" date="2018-04" db="EMBL/GenBank/DDBJ databases">
        <title>Denitrifier Microvirgula.</title>
        <authorList>
            <person name="Anderson E."/>
            <person name="Jang J."/>
            <person name="Ishii S."/>
        </authorList>
    </citation>
    <scope>NUCLEOTIDE SEQUENCE [LARGE SCALE GENOMIC DNA]</scope>
    <source>
        <strain evidence="4 5">BE2.4</strain>
    </source>
</reference>
<dbReference type="CDD" id="cd04598">
    <property type="entry name" value="CBS_pair_GGDEF_EAL"/>
    <property type="match status" value="1"/>
</dbReference>
<dbReference type="InterPro" id="IPR052016">
    <property type="entry name" value="Bact_Sigma-Reg"/>
</dbReference>
<dbReference type="AlphaFoldDB" id="A0A2S0PF25"/>
<evidence type="ECO:0000256" key="2">
    <source>
        <dbReference type="PROSITE-ProRule" id="PRU00703"/>
    </source>
</evidence>
<evidence type="ECO:0000259" key="3">
    <source>
        <dbReference type="PROSITE" id="PS51371"/>
    </source>
</evidence>
<dbReference type="Proteomes" id="UP000244173">
    <property type="component" value="Chromosome"/>
</dbReference>